<feature type="transmembrane region" description="Helical" evidence="6">
    <location>
        <begin position="235"/>
        <end position="253"/>
    </location>
</feature>
<evidence type="ECO:0000256" key="6">
    <source>
        <dbReference type="RuleBase" id="RU363041"/>
    </source>
</evidence>
<keyword evidence="8" id="KW-1185">Reference proteome</keyword>
<feature type="transmembrane region" description="Helical" evidence="6">
    <location>
        <begin position="77"/>
        <end position="97"/>
    </location>
</feature>
<dbReference type="RefSeq" id="WP_343750510.1">
    <property type="nucleotide sequence ID" value="NZ_BAAADM010000002.1"/>
</dbReference>
<keyword evidence="4 6" id="KW-1133">Transmembrane helix</keyword>
<gene>
    <name evidence="7" type="ORF">GCM10008983_01410</name>
</gene>
<dbReference type="PANTHER" id="PTHR43701:SF2">
    <property type="entry name" value="MEMBRANE TRANSPORTER PROTEIN YJNA-RELATED"/>
    <property type="match status" value="1"/>
</dbReference>
<keyword evidence="3 6" id="KW-0812">Transmembrane</keyword>
<dbReference type="Pfam" id="PF01925">
    <property type="entry name" value="TauE"/>
    <property type="match status" value="1"/>
</dbReference>
<proteinExistence type="inferred from homology"/>
<dbReference type="PANTHER" id="PTHR43701">
    <property type="entry name" value="MEMBRANE TRANSPORTER PROTEIN MJ0441-RELATED"/>
    <property type="match status" value="1"/>
</dbReference>
<reference evidence="7 8" key="1">
    <citation type="journal article" date="2019" name="Int. J. Syst. Evol. Microbiol.">
        <title>The Global Catalogue of Microorganisms (GCM) 10K type strain sequencing project: providing services to taxonomists for standard genome sequencing and annotation.</title>
        <authorList>
            <consortium name="The Broad Institute Genomics Platform"/>
            <consortium name="The Broad Institute Genome Sequencing Center for Infectious Disease"/>
            <person name="Wu L."/>
            <person name="Ma J."/>
        </authorList>
    </citation>
    <scope>NUCLEOTIDE SEQUENCE [LARGE SCALE GENOMIC DNA]</scope>
    <source>
        <strain evidence="7 8">JCM 12149</strain>
    </source>
</reference>
<evidence type="ECO:0000256" key="1">
    <source>
        <dbReference type="ARBA" id="ARBA00004141"/>
    </source>
</evidence>
<feature type="transmembrane region" description="Helical" evidence="6">
    <location>
        <begin position="103"/>
        <end position="123"/>
    </location>
</feature>
<name>A0ABN0Z221_9BACI</name>
<feature type="transmembrane region" description="Helical" evidence="6">
    <location>
        <begin position="171"/>
        <end position="194"/>
    </location>
</feature>
<feature type="transmembrane region" description="Helical" evidence="6">
    <location>
        <begin position="143"/>
        <end position="165"/>
    </location>
</feature>
<feature type="transmembrane region" description="Helical" evidence="6">
    <location>
        <begin position="49"/>
        <end position="70"/>
    </location>
</feature>
<comment type="similarity">
    <text evidence="2 6">Belongs to the 4-toluene sulfonate uptake permease (TSUP) (TC 2.A.102) family.</text>
</comment>
<comment type="subcellular location">
    <subcellularLocation>
        <location evidence="6">Cell membrane</location>
        <topology evidence="6">Multi-pass membrane protein</topology>
    </subcellularLocation>
    <subcellularLocation>
        <location evidence="1">Membrane</location>
        <topology evidence="1">Multi-pass membrane protein</topology>
    </subcellularLocation>
</comment>
<evidence type="ECO:0000256" key="5">
    <source>
        <dbReference type="ARBA" id="ARBA00023136"/>
    </source>
</evidence>
<evidence type="ECO:0000313" key="8">
    <source>
        <dbReference type="Proteomes" id="UP001501459"/>
    </source>
</evidence>
<sequence>MIYVISTIIAFAAAFIGSLVGMGGGVILIPSLLFLHQYSDMFSWATPQVIVGLSLISMVFTAFSSTLSYYKNDRIHVKIGLLFLTGSIPGSVLGAWLNQFVNADYFSLYFGFLMIALSFVFLIKKKQQTNAEPLRTNNPIVSVFFISLIVGIISGLFGIGGGSIIVPAMIFLFGLSIHTAAATSMFIILFISIISAITHIVLGHVAWAYVLLFVLGAWIGGTTGAKVNQLINSNILEWILRLLLIVVGIRLIIEGMM</sequence>
<comment type="caution">
    <text evidence="7">The sequence shown here is derived from an EMBL/GenBank/DDBJ whole genome shotgun (WGS) entry which is preliminary data.</text>
</comment>
<accession>A0ABN0Z221</accession>
<protein>
    <recommendedName>
        <fullName evidence="6">Probable membrane transporter protein</fullName>
    </recommendedName>
</protein>
<dbReference type="EMBL" id="BAAADM010000002">
    <property type="protein sequence ID" value="GAA0428785.1"/>
    <property type="molecule type" value="Genomic_DNA"/>
</dbReference>
<feature type="transmembrane region" description="Helical" evidence="6">
    <location>
        <begin position="7"/>
        <end position="29"/>
    </location>
</feature>
<evidence type="ECO:0000256" key="2">
    <source>
        <dbReference type="ARBA" id="ARBA00009142"/>
    </source>
</evidence>
<evidence type="ECO:0000313" key="7">
    <source>
        <dbReference type="EMBL" id="GAA0428785.1"/>
    </source>
</evidence>
<dbReference type="Proteomes" id="UP001501459">
    <property type="component" value="Unassembled WGS sequence"/>
</dbReference>
<dbReference type="InterPro" id="IPR051598">
    <property type="entry name" value="TSUP/Inactive_protease-like"/>
</dbReference>
<evidence type="ECO:0000256" key="3">
    <source>
        <dbReference type="ARBA" id="ARBA00022692"/>
    </source>
</evidence>
<keyword evidence="5 6" id="KW-0472">Membrane</keyword>
<organism evidence="7 8">
    <name type="scientific">Lentibacillus halophilus</name>
    <dbReference type="NCBI Taxonomy" id="295065"/>
    <lineage>
        <taxon>Bacteria</taxon>
        <taxon>Bacillati</taxon>
        <taxon>Bacillota</taxon>
        <taxon>Bacilli</taxon>
        <taxon>Bacillales</taxon>
        <taxon>Bacillaceae</taxon>
        <taxon>Lentibacillus</taxon>
    </lineage>
</organism>
<evidence type="ECO:0000256" key="4">
    <source>
        <dbReference type="ARBA" id="ARBA00022989"/>
    </source>
</evidence>
<dbReference type="InterPro" id="IPR002781">
    <property type="entry name" value="TM_pro_TauE-like"/>
</dbReference>
<feature type="transmembrane region" description="Helical" evidence="6">
    <location>
        <begin position="201"/>
        <end position="220"/>
    </location>
</feature>
<keyword evidence="6" id="KW-1003">Cell membrane</keyword>